<evidence type="ECO:0000313" key="4">
    <source>
        <dbReference type="EMBL" id="QLG29489.1"/>
    </source>
</evidence>
<evidence type="ECO:0000256" key="1">
    <source>
        <dbReference type="ARBA" id="ARBA00022679"/>
    </source>
</evidence>
<dbReference type="Proteomes" id="UP000509750">
    <property type="component" value="Chromosome"/>
</dbReference>
<proteinExistence type="inferred from homology"/>
<dbReference type="PROSITE" id="PS00379">
    <property type="entry name" value="CDP_ALCOHOL_P_TRANSF"/>
    <property type="match status" value="1"/>
</dbReference>
<organism evidence="4 5">
    <name type="scientific">Halorarum halophilum</name>
    <dbReference type="NCBI Taxonomy" id="2743090"/>
    <lineage>
        <taxon>Archaea</taxon>
        <taxon>Methanobacteriati</taxon>
        <taxon>Methanobacteriota</taxon>
        <taxon>Stenosarchaea group</taxon>
        <taxon>Halobacteria</taxon>
        <taxon>Halobacteriales</taxon>
        <taxon>Haloferacaceae</taxon>
        <taxon>Halorarum</taxon>
    </lineage>
</organism>
<accession>A0A7D5GZF6</accession>
<evidence type="ECO:0000313" key="5">
    <source>
        <dbReference type="Proteomes" id="UP000509750"/>
    </source>
</evidence>
<gene>
    <name evidence="4" type="ORF">HUG10_11435</name>
</gene>
<keyword evidence="3" id="KW-1133">Transmembrane helix</keyword>
<keyword evidence="5" id="KW-1185">Reference proteome</keyword>
<keyword evidence="3" id="KW-0812">Transmembrane</keyword>
<feature type="transmembrane region" description="Helical" evidence="3">
    <location>
        <begin position="108"/>
        <end position="125"/>
    </location>
</feature>
<keyword evidence="1 2" id="KW-0808">Transferase</keyword>
<dbReference type="InterPro" id="IPR000462">
    <property type="entry name" value="CDP-OH_P_trans"/>
</dbReference>
<evidence type="ECO:0000256" key="3">
    <source>
        <dbReference type="SAM" id="Phobius"/>
    </source>
</evidence>
<dbReference type="GO" id="GO:0016780">
    <property type="term" value="F:phosphotransferase activity, for other substituted phosphate groups"/>
    <property type="evidence" value="ECO:0007669"/>
    <property type="project" value="InterPro"/>
</dbReference>
<reference evidence="4 5" key="1">
    <citation type="submission" date="2020-07" db="EMBL/GenBank/DDBJ databases">
        <title>Gai3-2, isolated from salt lake.</title>
        <authorList>
            <person name="Cui H."/>
            <person name="Shi X."/>
        </authorList>
    </citation>
    <scope>NUCLEOTIDE SEQUENCE [LARGE SCALE GENOMIC DNA]</scope>
    <source>
        <strain evidence="4 5">Gai3-2</strain>
    </source>
</reference>
<name>A0A7D5GZF6_9EURY</name>
<keyword evidence="3" id="KW-0472">Membrane</keyword>
<dbReference type="InterPro" id="IPR048254">
    <property type="entry name" value="CDP_ALCOHOL_P_TRANSF_CS"/>
</dbReference>
<dbReference type="GO" id="GO:0008654">
    <property type="term" value="P:phospholipid biosynthetic process"/>
    <property type="evidence" value="ECO:0007669"/>
    <property type="project" value="InterPro"/>
</dbReference>
<feature type="transmembrane region" description="Helical" evidence="3">
    <location>
        <begin position="44"/>
        <end position="65"/>
    </location>
</feature>
<protein>
    <submittedName>
        <fullName evidence="4">CDP-alcohol phosphatidyltransferase family protein</fullName>
    </submittedName>
</protein>
<dbReference type="KEGG" id="halg:HUG10_11435"/>
<evidence type="ECO:0000256" key="2">
    <source>
        <dbReference type="RuleBase" id="RU003750"/>
    </source>
</evidence>
<feature type="transmembrane region" description="Helical" evidence="3">
    <location>
        <begin position="168"/>
        <end position="185"/>
    </location>
</feature>
<dbReference type="EMBL" id="CP058529">
    <property type="protein sequence ID" value="QLG29489.1"/>
    <property type="molecule type" value="Genomic_DNA"/>
</dbReference>
<comment type="similarity">
    <text evidence="2">Belongs to the CDP-alcohol phosphatidyltransferase class-I family.</text>
</comment>
<dbReference type="AlphaFoldDB" id="A0A7D5GZF6"/>
<sequence>MGTALRWTTVSGMVVGFELGYLWTHLDAGRVERAGDRVRRSLGVANVVTLTRGGLYAVVAGFVVVPPHEPLLWVPAASYGAGAALDWFDGVVARELGRTTELGTRLDLAFDTLGFVVAPLVAVVWGRLPVWYLSLSAARYVFKAGVAWRRRRGHPVFALPESRVRRPLAAFQMVFITVALAPVLPAGVLRVAAAVALLPSLLVFLRDYLVVSGRLDGRNAQ</sequence>
<dbReference type="OrthoDB" id="331608at2157"/>
<dbReference type="InterPro" id="IPR043130">
    <property type="entry name" value="CDP-OH_PTrfase_TM_dom"/>
</dbReference>
<dbReference type="GO" id="GO:0016020">
    <property type="term" value="C:membrane"/>
    <property type="evidence" value="ECO:0007669"/>
    <property type="project" value="InterPro"/>
</dbReference>
<dbReference type="Gene3D" id="1.20.120.1760">
    <property type="match status" value="1"/>
</dbReference>
<dbReference type="Pfam" id="PF01066">
    <property type="entry name" value="CDP-OH_P_transf"/>
    <property type="match status" value="1"/>
</dbReference>